<keyword evidence="2" id="KW-1003">Cell membrane</keyword>
<evidence type="ECO:0000256" key="9">
    <source>
        <dbReference type="RuleBase" id="RU000688"/>
    </source>
</evidence>
<evidence type="ECO:0000256" key="4">
    <source>
        <dbReference type="ARBA" id="ARBA00022989"/>
    </source>
</evidence>
<dbReference type="GO" id="GO:0004993">
    <property type="term" value="F:G protein-coupled serotonin receptor activity"/>
    <property type="evidence" value="ECO:0007669"/>
    <property type="project" value="TreeGrafter"/>
</dbReference>
<evidence type="ECO:0000313" key="12">
    <source>
        <dbReference type="EMBL" id="ESO92551.1"/>
    </source>
</evidence>
<dbReference type="OrthoDB" id="10071887at2759"/>
<feature type="transmembrane region" description="Helical" evidence="10">
    <location>
        <begin position="315"/>
        <end position="334"/>
    </location>
</feature>
<dbReference type="GO" id="GO:0007187">
    <property type="term" value="P:G protein-coupled receptor signaling pathway, coupled to cyclic nucleotide second messenger"/>
    <property type="evidence" value="ECO:0007669"/>
    <property type="project" value="TreeGrafter"/>
</dbReference>
<protein>
    <recommendedName>
        <fullName evidence="11">G-protein coupled receptors family 1 profile domain-containing protein</fullName>
    </recommendedName>
</protein>
<keyword evidence="13" id="KW-1185">Reference proteome</keyword>
<feature type="transmembrane region" description="Helical" evidence="10">
    <location>
        <begin position="56"/>
        <end position="77"/>
    </location>
</feature>
<dbReference type="GO" id="GO:0005886">
    <property type="term" value="C:plasma membrane"/>
    <property type="evidence" value="ECO:0007669"/>
    <property type="project" value="UniProtKB-SubCell"/>
</dbReference>
<evidence type="ECO:0000256" key="5">
    <source>
        <dbReference type="ARBA" id="ARBA00023040"/>
    </source>
</evidence>
<dbReference type="GO" id="GO:0007197">
    <property type="term" value="P:adenylate cyclase-inhibiting G protein-coupled acetylcholine receptor signaling pathway"/>
    <property type="evidence" value="ECO:0007669"/>
    <property type="project" value="TreeGrafter"/>
</dbReference>
<keyword evidence="8 9" id="KW-0807">Transducer</keyword>
<dbReference type="Pfam" id="PF00001">
    <property type="entry name" value="7tm_1"/>
    <property type="match status" value="1"/>
</dbReference>
<dbReference type="CTD" id="20244898"/>
<organism evidence="12 13">
    <name type="scientific">Lottia gigantea</name>
    <name type="common">Giant owl limpet</name>
    <dbReference type="NCBI Taxonomy" id="225164"/>
    <lineage>
        <taxon>Eukaryota</taxon>
        <taxon>Metazoa</taxon>
        <taxon>Spiralia</taxon>
        <taxon>Lophotrochozoa</taxon>
        <taxon>Mollusca</taxon>
        <taxon>Gastropoda</taxon>
        <taxon>Patellogastropoda</taxon>
        <taxon>Lottioidea</taxon>
        <taxon>Lottiidae</taxon>
        <taxon>Lottia</taxon>
    </lineage>
</organism>
<dbReference type="InterPro" id="IPR017452">
    <property type="entry name" value="GPCR_Rhodpsn_7TM"/>
</dbReference>
<keyword evidence="3 9" id="KW-0812">Transmembrane</keyword>
<dbReference type="PANTHER" id="PTHR24247:SF195">
    <property type="entry name" value="G-PROTEIN COUPLED RECEPTORS FAMILY 1 PROFILE DOMAIN-CONTAINING PROTEIN"/>
    <property type="match status" value="1"/>
</dbReference>
<dbReference type="PROSITE" id="PS00237">
    <property type="entry name" value="G_PROTEIN_RECEP_F1_1"/>
    <property type="match status" value="1"/>
</dbReference>
<evidence type="ECO:0000256" key="8">
    <source>
        <dbReference type="ARBA" id="ARBA00023224"/>
    </source>
</evidence>
<evidence type="ECO:0000256" key="3">
    <source>
        <dbReference type="ARBA" id="ARBA00022692"/>
    </source>
</evidence>
<feature type="domain" description="G-protein coupled receptors family 1 profile" evidence="11">
    <location>
        <begin position="36"/>
        <end position="331"/>
    </location>
</feature>
<keyword evidence="7 9" id="KW-0675">Receptor</keyword>
<dbReference type="PRINTS" id="PR00237">
    <property type="entry name" value="GPCRRHODOPSN"/>
</dbReference>
<comment type="similarity">
    <text evidence="9">Belongs to the G-protein coupled receptor 1 family.</text>
</comment>
<dbReference type="GeneID" id="20244898"/>
<feature type="transmembrane region" description="Helical" evidence="10">
    <location>
        <begin position="140"/>
        <end position="161"/>
    </location>
</feature>
<keyword evidence="6 10" id="KW-0472">Membrane</keyword>
<dbReference type="OMA" id="IQTKSPW"/>
<dbReference type="InterPro" id="IPR000276">
    <property type="entry name" value="GPCR_Rhodpsn"/>
</dbReference>
<gene>
    <name evidence="12" type="ORF">LOTGIDRAFT_190505</name>
</gene>
<sequence>MNNTTTVNEVNLMFSLEVTITIGILSTLLAVLTTGGNLLVLLAFATDSTIRKFGDYFILNLAVADFIIGCLCIPPYIPYLLTGEWSIGRFFCKFWLVLDYVAPATSTLAVCVISIDRYLSVAYAISYKGRQSNRLRNMMLVTPWVITFCVFCPAIVFWEMVSGVDDLPESVCVIPYHKNLGYLLFGGFVEFILPLTIIITLNFLLFLNVRKRSRIGITGQSRPSVFTVSDARSGTESTQVGDTPNPGRQIHLPVPIGTSLGKPNKGNDKFSRDRRVAKSLFTLVFIFVICWMPFEIMSMVLSVSPDAIHPTVFEVAFWILWINSTVNPILYPFLHTRIRKAFIKLI</sequence>
<dbReference type="SMART" id="SM01381">
    <property type="entry name" value="7TM_GPCR_Srsx"/>
    <property type="match status" value="1"/>
</dbReference>
<feature type="non-terminal residue" evidence="12">
    <location>
        <position position="346"/>
    </location>
</feature>
<dbReference type="GO" id="GO:0030425">
    <property type="term" value="C:dendrite"/>
    <property type="evidence" value="ECO:0007669"/>
    <property type="project" value="TreeGrafter"/>
</dbReference>
<evidence type="ECO:0000256" key="2">
    <source>
        <dbReference type="ARBA" id="ARBA00022475"/>
    </source>
</evidence>
<proteinExistence type="inferred from homology"/>
<dbReference type="PROSITE" id="PS50262">
    <property type="entry name" value="G_PROTEIN_RECEP_F1_2"/>
    <property type="match status" value="1"/>
</dbReference>
<dbReference type="Proteomes" id="UP000030746">
    <property type="component" value="Unassembled WGS sequence"/>
</dbReference>
<dbReference type="AlphaFoldDB" id="V4AGK9"/>
<evidence type="ECO:0000256" key="7">
    <source>
        <dbReference type="ARBA" id="ARBA00023170"/>
    </source>
</evidence>
<feature type="transmembrane region" description="Helical" evidence="10">
    <location>
        <begin position="97"/>
        <end position="119"/>
    </location>
</feature>
<name>V4AGK9_LOTGI</name>
<dbReference type="GO" id="GO:0016907">
    <property type="term" value="F:G protein-coupled acetylcholine receptor activity"/>
    <property type="evidence" value="ECO:0007669"/>
    <property type="project" value="TreeGrafter"/>
</dbReference>
<evidence type="ECO:0000259" key="11">
    <source>
        <dbReference type="PROSITE" id="PS50262"/>
    </source>
</evidence>
<keyword evidence="5 9" id="KW-0297">G-protein coupled receptor</keyword>
<feature type="transmembrane region" description="Helical" evidence="10">
    <location>
        <begin position="181"/>
        <end position="207"/>
    </location>
</feature>
<evidence type="ECO:0000256" key="1">
    <source>
        <dbReference type="ARBA" id="ARBA00004651"/>
    </source>
</evidence>
<keyword evidence="4 10" id="KW-1133">Transmembrane helix</keyword>
<dbReference type="RefSeq" id="XP_009056692.1">
    <property type="nucleotide sequence ID" value="XM_009058444.1"/>
</dbReference>
<dbReference type="HOGENOM" id="CLU_009579_11_2_1"/>
<feature type="transmembrane region" description="Helical" evidence="10">
    <location>
        <begin position="280"/>
        <end position="303"/>
    </location>
</feature>
<feature type="transmembrane region" description="Helical" evidence="10">
    <location>
        <begin position="20"/>
        <end position="44"/>
    </location>
</feature>
<accession>V4AGK9</accession>
<evidence type="ECO:0000313" key="13">
    <source>
        <dbReference type="Proteomes" id="UP000030746"/>
    </source>
</evidence>
<evidence type="ECO:0000256" key="10">
    <source>
        <dbReference type="SAM" id="Phobius"/>
    </source>
</evidence>
<dbReference type="PANTHER" id="PTHR24247">
    <property type="entry name" value="5-HYDROXYTRYPTAMINE RECEPTOR"/>
    <property type="match status" value="1"/>
</dbReference>
<evidence type="ECO:0000256" key="6">
    <source>
        <dbReference type="ARBA" id="ARBA00023136"/>
    </source>
</evidence>
<comment type="subcellular location">
    <subcellularLocation>
        <location evidence="1">Cell membrane</location>
        <topology evidence="1">Multi-pass membrane protein</topology>
    </subcellularLocation>
</comment>
<dbReference type="GO" id="GO:0045202">
    <property type="term" value="C:synapse"/>
    <property type="evidence" value="ECO:0007669"/>
    <property type="project" value="TreeGrafter"/>
</dbReference>
<reference evidence="12 13" key="1">
    <citation type="journal article" date="2013" name="Nature">
        <title>Insights into bilaterian evolution from three spiralian genomes.</title>
        <authorList>
            <person name="Simakov O."/>
            <person name="Marletaz F."/>
            <person name="Cho S.J."/>
            <person name="Edsinger-Gonzales E."/>
            <person name="Havlak P."/>
            <person name="Hellsten U."/>
            <person name="Kuo D.H."/>
            <person name="Larsson T."/>
            <person name="Lv J."/>
            <person name="Arendt D."/>
            <person name="Savage R."/>
            <person name="Osoegawa K."/>
            <person name="de Jong P."/>
            <person name="Grimwood J."/>
            <person name="Chapman J.A."/>
            <person name="Shapiro H."/>
            <person name="Aerts A."/>
            <person name="Otillar R.P."/>
            <person name="Terry A.Y."/>
            <person name="Boore J.L."/>
            <person name="Grigoriev I.V."/>
            <person name="Lindberg D.R."/>
            <person name="Seaver E.C."/>
            <person name="Weisblat D.A."/>
            <person name="Putnam N.H."/>
            <person name="Rokhsar D.S."/>
        </authorList>
    </citation>
    <scope>NUCLEOTIDE SEQUENCE [LARGE SCALE GENOMIC DNA]</scope>
</reference>
<dbReference type="KEGG" id="lgi:LOTGIDRAFT_190505"/>
<dbReference type="SUPFAM" id="SSF81321">
    <property type="entry name" value="Family A G protein-coupled receptor-like"/>
    <property type="match status" value="1"/>
</dbReference>
<dbReference type="PRINTS" id="PR01102">
    <property type="entry name" value="5HT6RECEPTR"/>
</dbReference>
<dbReference type="EMBL" id="KB202050">
    <property type="protein sequence ID" value="ESO92551.1"/>
    <property type="molecule type" value="Genomic_DNA"/>
</dbReference>
<dbReference type="Gene3D" id="1.20.1070.10">
    <property type="entry name" value="Rhodopsin 7-helix transmembrane proteins"/>
    <property type="match status" value="1"/>
</dbReference>